<dbReference type="EMBL" id="FOLD01000005">
    <property type="protein sequence ID" value="SFC29731.1"/>
    <property type="molecule type" value="Genomic_DNA"/>
</dbReference>
<sequence>MIPQNSLRLMKRSRNKVKRMTSSLRNGFGYRIIKTALFVCVSLGGAAISFAQQFQGDSLSTLGLVGFNYTDRHISDYSVNNASGGHINLSSPSSGGSGIACCFRVAKHALYPIQLRIRWQVDGCKILETSMQTGATVETKRFAYKEIELEVKRVPGLNPNFIETHFYPDGTVQVDLTERISDPRLSLQARRPDKSNFSDCKNGKRLH</sequence>
<keyword evidence="3" id="KW-1185">Reference proteome</keyword>
<dbReference type="STRING" id="1164594.SAMN05216204_10550"/>
<accession>A0A1I1I0W5</accession>
<dbReference type="Proteomes" id="UP000198639">
    <property type="component" value="Unassembled WGS sequence"/>
</dbReference>
<name>A0A1I1I0W5_9BURK</name>
<dbReference type="OrthoDB" id="5514723at2"/>
<dbReference type="Pfam" id="PF11745">
    <property type="entry name" value="DUF3304"/>
    <property type="match status" value="1"/>
</dbReference>
<evidence type="ECO:0000313" key="3">
    <source>
        <dbReference type="Proteomes" id="UP000198639"/>
    </source>
</evidence>
<evidence type="ECO:0000256" key="1">
    <source>
        <dbReference type="SAM" id="MobiDB-lite"/>
    </source>
</evidence>
<organism evidence="2 3">
    <name type="scientific">Massilia yuzhufengensis</name>
    <dbReference type="NCBI Taxonomy" id="1164594"/>
    <lineage>
        <taxon>Bacteria</taxon>
        <taxon>Pseudomonadati</taxon>
        <taxon>Pseudomonadota</taxon>
        <taxon>Betaproteobacteria</taxon>
        <taxon>Burkholderiales</taxon>
        <taxon>Oxalobacteraceae</taxon>
        <taxon>Telluria group</taxon>
        <taxon>Massilia</taxon>
    </lineage>
</organism>
<dbReference type="AlphaFoldDB" id="A0A1I1I0W5"/>
<proteinExistence type="predicted"/>
<gene>
    <name evidence="2" type="ORF">SAMN05216204_10550</name>
</gene>
<feature type="region of interest" description="Disordered" evidence="1">
    <location>
        <begin position="188"/>
        <end position="207"/>
    </location>
</feature>
<evidence type="ECO:0000313" key="2">
    <source>
        <dbReference type="EMBL" id="SFC29731.1"/>
    </source>
</evidence>
<dbReference type="InterPro" id="IPR021733">
    <property type="entry name" value="DUF3304"/>
</dbReference>
<evidence type="ECO:0008006" key="4">
    <source>
        <dbReference type="Google" id="ProtNLM"/>
    </source>
</evidence>
<protein>
    <recommendedName>
        <fullName evidence="4">DUF3304 domain-containing protein</fullName>
    </recommendedName>
</protein>
<reference evidence="3" key="1">
    <citation type="submission" date="2016-10" db="EMBL/GenBank/DDBJ databases">
        <authorList>
            <person name="Varghese N."/>
            <person name="Submissions S."/>
        </authorList>
    </citation>
    <scope>NUCLEOTIDE SEQUENCE [LARGE SCALE GENOMIC DNA]</scope>
    <source>
        <strain evidence="3">CGMCC 1.12041</strain>
    </source>
</reference>